<dbReference type="PROSITE" id="PS51671">
    <property type="entry name" value="ACT"/>
    <property type="match status" value="1"/>
</dbReference>
<keyword evidence="3" id="KW-1185">Reference proteome</keyword>
<dbReference type="SUPFAM" id="SSF55021">
    <property type="entry name" value="ACT-like"/>
    <property type="match status" value="2"/>
</dbReference>
<evidence type="ECO:0000313" key="2">
    <source>
        <dbReference type="EMBL" id="QCQ21501.1"/>
    </source>
</evidence>
<dbReference type="InterPro" id="IPR045865">
    <property type="entry name" value="ACT-like_dom_sf"/>
</dbReference>
<reference evidence="2 3" key="2">
    <citation type="submission" date="2019-05" db="EMBL/GenBank/DDBJ databases">
        <authorList>
            <person name="Suflita J.M."/>
            <person name="Marks C.R."/>
        </authorList>
    </citation>
    <scope>NUCLEOTIDE SEQUENCE [LARGE SCALE GENOMIC DNA]</scope>
    <source>
        <strain evidence="2 3">ALDC</strain>
    </source>
</reference>
<dbReference type="Proteomes" id="UP000298602">
    <property type="component" value="Chromosome"/>
</dbReference>
<dbReference type="Pfam" id="PF19571">
    <property type="entry name" value="ACT_8"/>
    <property type="match status" value="1"/>
</dbReference>
<evidence type="ECO:0000259" key="1">
    <source>
        <dbReference type="PROSITE" id="PS51671"/>
    </source>
</evidence>
<dbReference type="Gene3D" id="3.30.2130.10">
    <property type="entry name" value="VC0802-like"/>
    <property type="match status" value="1"/>
</dbReference>
<gene>
    <name evidence="2" type="ORF">FDQ92_04510</name>
</gene>
<dbReference type="RefSeq" id="WP_137423472.1">
    <property type="nucleotide sequence ID" value="NZ_CP040098.1"/>
</dbReference>
<accession>A0A4V1ERF9</accession>
<proteinExistence type="predicted"/>
<dbReference type="PANTHER" id="PTHR40099">
    <property type="entry name" value="ACETOLACTATE SYNTHASE, SMALL SUBUNIT"/>
    <property type="match status" value="1"/>
</dbReference>
<sequence>MRVEQISVFLENKAGRLAEVTRILSEAGVNIRALSLADTSDFGILRLIVNDTQKAKEVLRSNGFTVGKTDVVAVEVEDRPGGLHKILETLRKAGINVEYMYAFVQQSGNNAVIIFRFDNLDEAVKVLMANGVTVINGSKVYTM</sequence>
<dbReference type="OrthoDB" id="9790662at2"/>
<dbReference type="InterPro" id="IPR045739">
    <property type="entry name" value="ACT_dom_pair"/>
</dbReference>
<dbReference type="EMBL" id="CP040098">
    <property type="protein sequence ID" value="QCQ21501.1"/>
    <property type="molecule type" value="Genomic_DNA"/>
</dbReference>
<dbReference type="InterPro" id="IPR002912">
    <property type="entry name" value="ACT_dom"/>
</dbReference>
<dbReference type="PANTHER" id="PTHR40099:SF1">
    <property type="entry name" value="ACETOLACTATE SYNTHASE, SMALL SUBUNIT"/>
    <property type="match status" value="1"/>
</dbReference>
<name>A0A4V1ERF9_9BACT</name>
<evidence type="ECO:0000313" key="3">
    <source>
        <dbReference type="Proteomes" id="UP000298602"/>
    </source>
</evidence>
<dbReference type="CDD" id="cd04882">
    <property type="entry name" value="ACT_Bt0572_2"/>
    <property type="match status" value="1"/>
</dbReference>
<dbReference type="AlphaFoldDB" id="A0A4V1ERF9"/>
<organism evidence="2 3">
    <name type="scientific">Desulfoglaeba alkanexedens ALDC</name>
    <dbReference type="NCBI Taxonomy" id="980445"/>
    <lineage>
        <taxon>Bacteria</taxon>
        <taxon>Pseudomonadati</taxon>
        <taxon>Thermodesulfobacteriota</taxon>
        <taxon>Syntrophobacteria</taxon>
        <taxon>Syntrophobacterales</taxon>
        <taxon>Syntrophobacteraceae</taxon>
        <taxon>Desulfoglaeba</taxon>
    </lineage>
</organism>
<feature type="domain" description="ACT" evidence="1">
    <location>
        <begin position="5"/>
        <end position="81"/>
    </location>
</feature>
<dbReference type="KEGG" id="dax:FDQ92_04510"/>
<reference evidence="2 3" key="1">
    <citation type="submission" date="2019-05" db="EMBL/GenBank/DDBJ databases">
        <title>The Complete Genome Sequence of the n-alkane-degrading Desulfoglaeba alkanexedens ALDC reveals multiple alkylsuccinate synthase gene clusters.</title>
        <authorList>
            <person name="Callaghan A.V."/>
            <person name="Davidova I.A."/>
            <person name="Duncan K.E."/>
            <person name="Morris B."/>
            <person name="McInerney M.J."/>
        </authorList>
    </citation>
    <scope>NUCLEOTIDE SEQUENCE [LARGE SCALE GENOMIC DNA]</scope>
    <source>
        <strain evidence="2 3">ALDC</strain>
    </source>
</reference>
<dbReference type="CDD" id="cd04908">
    <property type="entry name" value="ACT_Bt0572_1"/>
    <property type="match status" value="1"/>
</dbReference>
<protein>
    <submittedName>
        <fullName evidence="2">ACT domain-containing protein</fullName>
    </submittedName>
</protein>